<reference evidence="3" key="1">
    <citation type="journal article" date="2018" name="Nat. Microbiol.">
        <title>Leveraging single-cell genomics to expand the fungal tree of life.</title>
        <authorList>
            <person name="Ahrendt S.R."/>
            <person name="Quandt C.A."/>
            <person name="Ciobanu D."/>
            <person name="Clum A."/>
            <person name="Salamov A."/>
            <person name="Andreopoulos B."/>
            <person name="Cheng J.F."/>
            <person name="Woyke T."/>
            <person name="Pelin A."/>
            <person name="Henrissat B."/>
            <person name="Reynolds N.K."/>
            <person name="Benny G.L."/>
            <person name="Smith M.E."/>
            <person name="James T.Y."/>
            <person name="Grigoriev I.V."/>
        </authorList>
    </citation>
    <scope>NUCLEOTIDE SEQUENCE [LARGE SCALE GENOMIC DNA]</scope>
</reference>
<name>A0A4P9Y6U3_9FUNG</name>
<dbReference type="PANTHER" id="PTHR24192">
    <property type="entry name" value="ANKYRIN REPEAT DOMAIN 40"/>
    <property type="match status" value="1"/>
</dbReference>
<dbReference type="PANTHER" id="PTHR24192:SF3">
    <property type="entry name" value="ANKYRIN REPEAT DOMAIN 40"/>
    <property type="match status" value="1"/>
</dbReference>
<dbReference type="OrthoDB" id="539213at2759"/>
<dbReference type="Proteomes" id="UP000267251">
    <property type="component" value="Unassembled WGS sequence"/>
</dbReference>
<evidence type="ECO:0000313" key="2">
    <source>
        <dbReference type="EMBL" id="RKP13580.1"/>
    </source>
</evidence>
<dbReference type="Gene3D" id="1.25.40.20">
    <property type="entry name" value="Ankyrin repeat-containing domain"/>
    <property type="match status" value="1"/>
</dbReference>
<gene>
    <name evidence="2" type="ORF">BJ684DRAFT_19936</name>
</gene>
<dbReference type="InterPro" id="IPR002110">
    <property type="entry name" value="Ankyrin_rpt"/>
</dbReference>
<sequence>MDERQETLREMAALGNWRTVQSLLQAGVHPDGQNPVNGWTALHWASSRGQGRIIPILLAAKADKTIRDGQGRTPAEVAKEPEIRRLLGEQPDSKILSEPSTASPVWTPNYLANPDLSRTWATPDEVTPVAQDAPPREILVYHGRVADDRLLGAVLVPPTTTTMDALLAQIHRELDGIPEGARLARAPNDDPAKIIPINRKQGSLTVEGIMPSAASVIVLLPQLPTDSDP</sequence>
<keyword evidence="3" id="KW-1185">Reference proteome</keyword>
<dbReference type="InterPro" id="IPR039195">
    <property type="entry name" value="ANKRD40"/>
</dbReference>
<feature type="repeat" description="ANK" evidence="1">
    <location>
        <begin position="37"/>
        <end position="69"/>
    </location>
</feature>
<proteinExistence type="predicted"/>
<dbReference type="SUPFAM" id="SSF48403">
    <property type="entry name" value="Ankyrin repeat"/>
    <property type="match status" value="1"/>
</dbReference>
<organism evidence="2 3">
    <name type="scientific">Piptocephalis cylindrospora</name>
    <dbReference type="NCBI Taxonomy" id="1907219"/>
    <lineage>
        <taxon>Eukaryota</taxon>
        <taxon>Fungi</taxon>
        <taxon>Fungi incertae sedis</taxon>
        <taxon>Zoopagomycota</taxon>
        <taxon>Zoopagomycotina</taxon>
        <taxon>Zoopagomycetes</taxon>
        <taxon>Zoopagales</taxon>
        <taxon>Piptocephalidaceae</taxon>
        <taxon>Piptocephalis</taxon>
    </lineage>
</organism>
<dbReference type="PROSITE" id="PS50088">
    <property type="entry name" value="ANK_REPEAT"/>
    <property type="match status" value="1"/>
</dbReference>
<dbReference type="Pfam" id="PF13637">
    <property type="entry name" value="Ank_4"/>
    <property type="match status" value="1"/>
</dbReference>
<accession>A0A4P9Y6U3</accession>
<evidence type="ECO:0000256" key="1">
    <source>
        <dbReference type="PROSITE-ProRule" id="PRU00023"/>
    </source>
</evidence>
<keyword evidence="1" id="KW-0040">ANK repeat</keyword>
<dbReference type="PROSITE" id="PS50297">
    <property type="entry name" value="ANK_REP_REGION"/>
    <property type="match status" value="1"/>
</dbReference>
<protein>
    <submittedName>
        <fullName evidence="2">Uncharacterized protein</fullName>
    </submittedName>
</protein>
<dbReference type="InterPro" id="IPR036770">
    <property type="entry name" value="Ankyrin_rpt-contain_sf"/>
</dbReference>
<dbReference type="EMBL" id="KZ987987">
    <property type="protein sequence ID" value="RKP13580.1"/>
    <property type="molecule type" value="Genomic_DNA"/>
</dbReference>
<evidence type="ECO:0000313" key="3">
    <source>
        <dbReference type="Proteomes" id="UP000267251"/>
    </source>
</evidence>
<dbReference type="AlphaFoldDB" id="A0A4P9Y6U3"/>